<dbReference type="NCBIfam" id="NF040941">
    <property type="entry name" value="GGGWT_bact"/>
    <property type="match status" value="1"/>
</dbReference>
<dbReference type="InterPro" id="IPR003609">
    <property type="entry name" value="Pan_app"/>
</dbReference>
<dbReference type="InterPro" id="IPR014716">
    <property type="entry name" value="Fibrinogen_a/b/g_C_1"/>
</dbReference>
<keyword evidence="8" id="KW-1185">Reference proteome</keyword>
<feature type="domain" description="Apple" evidence="6">
    <location>
        <begin position="17"/>
        <end position="98"/>
    </location>
</feature>
<keyword evidence="4" id="KW-1015">Disulfide bond</keyword>
<evidence type="ECO:0000256" key="3">
    <source>
        <dbReference type="ARBA" id="ARBA00022837"/>
    </source>
</evidence>
<evidence type="ECO:0000256" key="2">
    <source>
        <dbReference type="ARBA" id="ARBA00022734"/>
    </source>
</evidence>
<reference evidence="7 8" key="1">
    <citation type="submission" date="2022-05" db="EMBL/GenBank/DDBJ databases">
        <authorList>
            <consortium name="Genoscope - CEA"/>
            <person name="William W."/>
        </authorList>
    </citation>
    <scope>NUCLEOTIDE SEQUENCE [LARGE SCALE GENOMIC DNA]</scope>
</reference>
<dbReference type="PANTHER" id="PTHR16146">
    <property type="entry name" value="INTELECTIN"/>
    <property type="match status" value="1"/>
</dbReference>
<dbReference type="SUPFAM" id="SSF56496">
    <property type="entry name" value="Fibrinogen C-terminal domain-like"/>
    <property type="match status" value="1"/>
</dbReference>
<dbReference type="Proteomes" id="UP001159405">
    <property type="component" value="Unassembled WGS sequence"/>
</dbReference>
<dbReference type="Gene3D" id="3.90.215.10">
    <property type="entry name" value="Gamma Fibrinogen, chain A, domain 1"/>
    <property type="match status" value="1"/>
</dbReference>
<accession>A0ABN8NJX4</accession>
<comment type="caution">
    <text evidence="7">The sequence shown here is derived from an EMBL/GenBank/DDBJ whole genome shotgun (WGS) entry which is preliminary data.</text>
</comment>
<evidence type="ECO:0000256" key="5">
    <source>
        <dbReference type="SAM" id="SignalP"/>
    </source>
</evidence>
<dbReference type="EMBL" id="CALNXK010000019">
    <property type="protein sequence ID" value="CAH3106838.1"/>
    <property type="molecule type" value="Genomic_DNA"/>
</dbReference>
<keyword evidence="2" id="KW-0430">Lectin</keyword>
<evidence type="ECO:0000259" key="6">
    <source>
        <dbReference type="PROSITE" id="PS50948"/>
    </source>
</evidence>
<evidence type="ECO:0000256" key="4">
    <source>
        <dbReference type="ARBA" id="ARBA00023157"/>
    </source>
</evidence>
<keyword evidence="3" id="KW-0106">Calcium</keyword>
<evidence type="ECO:0000313" key="8">
    <source>
        <dbReference type="Proteomes" id="UP001159405"/>
    </source>
</evidence>
<feature type="chain" id="PRO_5045080891" description="Apple domain-containing protein" evidence="5">
    <location>
        <begin position="17"/>
        <end position="270"/>
    </location>
</feature>
<dbReference type="PANTHER" id="PTHR16146:SF46">
    <property type="entry name" value="INTELECTIN-1A-RELATED"/>
    <property type="match status" value="1"/>
</dbReference>
<keyword evidence="1" id="KW-0479">Metal-binding</keyword>
<keyword evidence="5" id="KW-0732">Signal</keyword>
<evidence type="ECO:0000256" key="1">
    <source>
        <dbReference type="ARBA" id="ARBA00022723"/>
    </source>
</evidence>
<protein>
    <recommendedName>
        <fullName evidence="6">Apple domain-containing protein</fullName>
    </recommendedName>
</protein>
<sequence length="270" mass="30634">MFAVPIFVLLIRFVLSCEEPRCNGTSSLPRMRLLKHSFLVKEAESMVGCINICDKQTQCRSINFNWVNCLCELNKADVHIASQDVISAKGYVYLDNPWPKIQLTSCAQIQQLVPDAKSSYYWVHIKGKKAQVYCDMNNYGGGWTLVASISSSSNDHLLRAEVNCYNSTRCVEFTNTSVPCRKLSDHDIHEIATHEGTFRVDQVTDGFTGFFQIPAGARHFNSECHINSCPRIITSHIYPYQWESNSCKGILNGYFIIRNSCHRGNNTYSH</sequence>
<proteinExistence type="predicted"/>
<dbReference type="Pfam" id="PF00024">
    <property type="entry name" value="PAN_1"/>
    <property type="match status" value="1"/>
</dbReference>
<feature type="signal peptide" evidence="5">
    <location>
        <begin position="1"/>
        <end position="16"/>
    </location>
</feature>
<gene>
    <name evidence="7" type="ORF">PLOB_00014976</name>
</gene>
<name>A0ABN8NJX4_9CNID</name>
<dbReference type="InterPro" id="IPR036056">
    <property type="entry name" value="Fibrinogen-like_C"/>
</dbReference>
<organism evidence="7 8">
    <name type="scientific">Porites lobata</name>
    <dbReference type="NCBI Taxonomy" id="104759"/>
    <lineage>
        <taxon>Eukaryota</taxon>
        <taxon>Metazoa</taxon>
        <taxon>Cnidaria</taxon>
        <taxon>Anthozoa</taxon>
        <taxon>Hexacorallia</taxon>
        <taxon>Scleractinia</taxon>
        <taxon>Fungiina</taxon>
        <taxon>Poritidae</taxon>
        <taxon>Porites</taxon>
    </lineage>
</organism>
<evidence type="ECO:0000313" key="7">
    <source>
        <dbReference type="EMBL" id="CAH3106838.1"/>
    </source>
</evidence>
<dbReference type="SUPFAM" id="SSF57414">
    <property type="entry name" value="Hairpin loop containing domain-like"/>
    <property type="match status" value="1"/>
</dbReference>
<dbReference type="PROSITE" id="PS50948">
    <property type="entry name" value="PAN"/>
    <property type="match status" value="1"/>
</dbReference>